<name>A0A2Z4GDR2_9BACT</name>
<dbReference type="InterPro" id="IPR013341">
    <property type="entry name" value="Mandelate_racemase_N_dom"/>
</dbReference>
<dbReference type="SFLD" id="SFLDS00001">
    <property type="entry name" value="Enolase"/>
    <property type="match status" value="1"/>
</dbReference>
<proteinExistence type="predicted"/>
<dbReference type="InterPro" id="IPR018110">
    <property type="entry name" value="Mandel_Rmase/mucon_lact_enz_CS"/>
</dbReference>
<dbReference type="Pfam" id="PF02746">
    <property type="entry name" value="MR_MLE_N"/>
    <property type="match status" value="1"/>
</dbReference>
<dbReference type="OrthoDB" id="9769182at2"/>
<dbReference type="Gene3D" id="3.30.390.10">
    <property type="entry name" value="Enolase-like, N-terminal domain"/>
    <property type="match status" value="1"/>
</dbReference>
<dbReference type="InterPro" id="IPR036849">
    <property type="entry name" value="Enolase-like_C_sf"/>
</dbReference>
<protein>
    <submittedName>
        <fullName evidence="3">Mandelate racemase</fullName>
    </submittedName>
</protein>
<dbReference type="RefSeq" id="WP_111372596.1">
    <property type="nucleotide sequence ID" value="NZ_CP029480.1"/>
</dbReference>
<evidence type="ECO:0000256" key="1">
    <source>
        <dbReference type="ARBA" id="ARBA00023239"/>
    </source>
</evidence>
<sequence length="415" mass="45996">MERRSFIKKSILGAGVVLGGLKYTSGYAATSSLKITKIRYYAAPGYNKPLFNQARGIVEIETDGGIIGIGEGGSKDMIEQCAQMIIGEDPFRIEHLWQYMYRTMFYPPGKEKLHALGAIEMALWDIKGKALNVPVYELMGGATRDYIECYATGFRASKATTPEGQAEDCLKAGLRCFRIGPTGGSDFNVPYDFYENVQKTIEFCKRIDSAVGGQGNWAIDLHTRFDLIDGIKVCNALEELQPYFVEDIVRSENQGVYKQVRAMTNVPIAVGEQYGDKWDINELIEGRLLDYARVTLPNSGGLTELKKIAAISETHYTGMIPHFTGPLSTASLVHVLGSSSPSRCMMELGGGAPERPDYFNEDYLLFKDGKLYLNPAPGLGVKFNPKKADFVMEVSERTKFPHPYLKSPDGAIHGW</sequence>
<dbReference type="SMART" id="SM00922">
    <property type="entry name" value="MR_MLE"/>
    <property type="match status" value="1"/>
</dbReference>
<reference evidence="3 4" key="1">
    <citation type="submission" date="2018-05" db="EMBL/GenBank/DDBJ databases">
        <title>Complete genome sequence of Arcticibacterium luteifluviistationis SM1504T, a cytophagaceae bacterium isolated from Arctic surface seawater.</title>
        <authorList>
            <person name="Li Y."/>
            <person name="Qin Q.-L."/>
        </authorList>
    </citation>
    <scope>NUCLEOTIDE SEQUENCE [LARGE SCALE GENOMIC DNA]</scope>
    <source>
        <strain evidence="3 4">SM1504</strain>
    </source>
</reference>
<evidence type="ECO:0000313" key="4">
    <source>
        <dbReference type="Proteomes" id="UP000249873"/>
    </source>
</evidence>
<keyword evidence="1" id="KW-0456">Lyase</keyword>
<dbReference type="GO" id="GO:0016829">
    <property type="term" value="F:lyase activity"/>
    <property type="evidence" value="ECO:0007669"/>
    <property type="project" value="UniProtKB-KW"/>
</dbReference>
<accession>A0A2Z4GDR2</accession>
<dbReference type="EMBL" id="CP029480">
    <property type="protein sequence ID" value="AWV99304.1"/>
    <property type="molecule type" value="Genomic_DNA"/>
</dbReference>
<dbReference type="PANTHER" id="PTHR48080:SF2">
    <property type="entry name" value="D-GALACTONATE DEHYDRATASE"/>
    <property type="match status" value="1"/>
</dbReference>
<feature type="domain" description="Mandelate racemase/muconate lactonizing enzyme C-terminal" evidence="2">
    <location>
        <begin position="162"/>
        <end position="267"/>
    </location>
</feature>
<dbReference type="SUPFAM" id="SSF54826">
    <property type="entry name" value="Enolase N-terminal domain-like"/>
    <property type="match status" value="1"/>
</dbReference>
<gene>
    <name evidence="3" type="ORF">DJ013_14470</name>
</gene>
<dbReference type="InterPro" id="IPR029017">
    <property type="entry name" value="Enolase-like_N"/>
</dbReference>
<dbReference type="PROSITE" id="PS00908">
    <property type="entry name" value="MR_MLE_1"/>
    <property type="match status" value="1"/>
</dbReference>
<dbReference type="AlphaFoldDB" id="A0A2Z4GDR2"/>
<dbReference type="PANTHER" id="PTHR48080">
    <property type="entry name" value="D-GALACTONATE DEHYDRATASE-RELATED"/>
    <property type="match status" value="1"/>
</dbReference>
<evidence type="ECO:0000313" key="3">
    <source>
        <dbReference type="EMBL" id="AWV99304.1"/>
    </source>
</evidence>
<dbReference type="Pfam" id="PF13378">
    <property type="entry name" value="MR_MLE_C"/>
    <property type="match status" value="1"/>
</dbReference>
<dbReference type="CDD" id="cd03316">
    <property type="entry name" value="MR_like"/>
    <property type="match status" value="1"/>
</dbReference>
<dbReference type="SUPFAM" id="SSF51604">
    <property type="entry name" value="Enolase C-terminal domain-like"/>
    <property type="match status" value="1"/>
</dbReference>
<dbReference type="InterPro" id="IPR029065">
    <property type="entry name" value="Enolase_C-like"/>
</dbReference>
<dbReference type="InterPro" id="IPR034593">
    <property type="entry name" value="DgoD-like"/>
</dbReference>
<dbReference type="GO" id="GO:0016854">
    <property type="term" value="F:racemase and epimerase activity"/>
    <property type="evidence" value="ECO:0007669"/>
    <property type="project" value="UniProtKB-ARBA"/>
</dbReference>
<dbReference type="GO" id="GO:0009063">
    <property type="term" value="P:amino acid catabolic process"/>
    <property type="evidence" value="ECO:0007669"/>
    <property type="project" value="InterPro"/>
</dbReference>
<evidence type="ECO:0000259" key="2">
    <source>
        <dbReference type="SMART" id="SM00922"/>
    </source>
</evidence>
<dbReference type="InterPro" id="IPR013342">
    <property type="entry name" value="Mandelate_racemase_C"/>
</dbReference>
<organism evidence="3 4">
    <name type="scientific">Arcticibacterium luteifluviistationis</name>
    <dbReference type="NCBI Taxonomy" id="1784714"/>
    <lineage>
        <taxon>Bacteria</taxon>
        <taxon>Pseudomonadati</taxon>
        <taxon>Bacteroidota</taxon>
        <taxon>Cytophagia</taxon>
        <taxon>Cytophagales</taxon>
        <taxon>Leadbetterellaceae</taxon>
        <taxon>Arcticibacterium</taxon>
    </lineage>
</organism>
<dbReference type="Proteomes" id="UP000249873">
    <property type="component" value="Chromosome"/>
</dbReference>
<dbReference type="Gene3D" id="3.20.20.120">
    <property type="entry name" value="Enolase-like C-terminal domain"/>
    <property type="match status" value="1"/>
</dbReference>
<dbReference type="KEGG" id="als:DJ013_14470"/>
<keyword evidence="4" id="KW-1185">Reference proteome</keyword>